<evidence type="ECO:0000256" key="2">
    <source>
        <dbReference type="ARBA" id="ARBA00010231"/>
    </source>
</evidence>
<dbReference type="InterPro" id="IPR005845">
    <property type="entry name" value="A-D-PHexomutase_a/b/a-II"/>
</dbReference>
<evidence type="ECO:0000259" key="11">
    <source>
        <dbReference type="Pfam" id="PF02880"/>
    </source>
</evidence>
<dbReference type="PANTHER" id="PTHR45745">
    <property type="entry name" value="PHOSPHOMANNOMUTASE 45A"/>
    <property type="match status" value="1"/>
</dbReference>
<reference evidence="12" key="1">
    <citation type="journal article" date="2020" name="mSystems">
        <title>Genome- and Community-Level Interaction Insights into Carbon Utilization and Element Cycling Functions of Hydrothermarchaeota in Hydrothermal Sediment.</title>
        <authorList>
            <person name="Zhou Z."/>
            <person name="Liu Y."/>
            <person name="Xu W."/>
            <person name="Pan J."/>
            <person name="Luo Z.H."/>
            <person name="Li M."/>
        </authorList>
    </citation>
    <scope>NUCLEOTIDE SEQUENCE [LARGE SCALE GENOMIC DNA]</scope>
    <source>
        <strain evidence="12">SpSt-897</strain>
    </source>
</reference>
<keyword evidence="5 7" id="KW-0460">Magnesium</keyword>
<dbReference type="InterPro" id="IPR005846">
    <property type="entry name" value="A-D-PHexomutase_a/b/a-III"/>
</dbReference>
<dbReference type="Pfam" id="PF02879">
    <property type="entry name" value="PGM_PMM_II"/>
    <property type="match status" value="1"/>
</dbReference>
<evidence type="ECO:0000259" key="8">
    <source>
        <dbReference type="Pfam" id="PF00408"/>
    </source>
</evidence>
<feature type="domain" description="Alpha-D-phosphohexomutase alpha/beta/alpha" evidence="9">
    <location>
        <begin position="4"/>
        <end position="138"/>
    </location>
</feature>
<dbReference type="Pfam" id="PF00408">
    <property type="entry name" value="PGM_PMM_IV"/>
    <property type="match status" value="1"/>
</dbReference>
<comment type="caution">
    <text evidence="12">The sequence shown here is derived from an EMBL/GenBank/DDBJ whole genome shotgun (WGS) entry which is preliminary data.</text>
</comment>
<evidence type="ECO:0000256" key="1">
    <source>
        <dbReference type="ARBA" id="ARBA00001946"/>
    </source>
</evidence>
<evidence type="ECO:0000313" key="12">
    <source>
        <dbReference type="EMBL" id="HGF33322.1"/>
    </source>
</evidence>
<dbReference type="PROSITE" id="PS00710">
    <property type="entry name" value="PGM_PMM"/>
    <property type="match status" value="1"/>
</dbReference>
<name>A0A7C3V254_9BACT</name>
<dbReference type="InterPro" id="IPR005841">
    <property type="entry name" value="Alpha-D-phosphohexomutase_SF"/>
</dbReference>
<dbReference type="Gene3D" id="3.30.310.50">
    <property type="entry name" value="Alpha-D-phosphohexomutase, C-terminal domain"/>
    <property type="match status" value="1"/>
</dbReference>
<dbReference type="Pfam" id="PF02880">
    <property type="entry name" value="PGM_PMM_III"/>
    <property type="match status" value="1"/>
</dbReference>
<organism evidence="12">
    <name type="scientific">Desulfobacca acetoxidans</name>
    <dbReference type="NCBI Taxonomy" id="60893"/>
    <lineage>
        <taxon>Bacteria</taxon>
        <taxon>Pseudomonadati</taxon>
        <taxon>Thermodesulfobacteriota</taxon>
        <taxon>Desulfobaccia</taxon>
        <taxon>Desulfobaccales</taxon>
        <taxon>Desulfobaccaceae</taxon>
        <taxon>Desulfobacca</taxon>
    </lineage>
</organism>
<evidence type="ECO:0000256" key="6">
    <source>
        <dbReference type="ARBA" id="ARBA00023235"/>
    </source>
</evidence>
<evidence type="ECO:0000259" key="10">
    <source>
        <dbReference type="Pfam" id="PF02879"/>
    </source>
</evidence>
<proteinExistence type="inferred from homology"/>
<feature type="domain" description="Alpha-D-phosphohexomutase alpha/beta/alpha" evidence="11">
    <location>
        <begin position="270"/>
        <end position="380"/>
    </location>
</feature>
<keyword evidence="3" id="KW-0597">Phosphoprotein</keyword>
<feature type="domain" description="Alpha-D-phosphohexomutase C-terminal" evidence="8">
    <location>
        <begin position="407"/>
        <end position="463"/>
    </location>
</feature>
<dbReference type="CDD" id="cd05800">
    <property type="entry name" value="PGM_like2"/>
    <property type="match status" value="1"/>
</dbReference>
<comment type="similarity">
    <text evidence="2 7">Belongs to the phosphohexose mutase family.</text>
</comment>
<gene>
    <name evidence="12" type="ORF">ENW96_02890</name>
</gene>
<dbReference type="GO" id="GO:0008973">
    <property type="term" value="F:phosphopentomutase activity"/>
    <property type="evidence" value="ECO:0007669"/>
    <property type="project" value="TreeGrafter"/>
</dbReference>
<dbReference type="PANTHER" id="PTHR45745:SF1">
    <property type="entry name" value="PHOSPHOGLUCOMUTASE 2B-RELATED"/>
    <property type="match status" value="1"/>
</dbReference>
<dbReference type="GO" id="GO:0006166">
    <property type="term" value="P:purine ribonucleoside salvage"/>
    <property type="evidence" value="ECO:0007669"/>
    <property type="project" value="TreeGrafter"/>
</dbReference>
<dbReference type="InterPro" id="IPR036900">
    <property type="entry name" value="A-D-PHexomutase_C_sf"/>
</dbReference>
<dbReference type="InterPro" id="IPR016055">
    <property type="entry name" value="A-D-PHexomutase_a/b/a-I/II/III"/>
</dbReference>
<keyword evidence="6" id="KW-0413">Isomerase</keyword>
<dbReference type="SUPFAM" id="SSF55957">
    <property type="entry name" value="Phosphoglucomutase, C-terminal domain"/>
    <property type="match status" value="1"/>
</dbReference>
<dbReference type="InterPro" id="IPR005843">
    <property type="entry name" value="A-D-PHexomutase_C"/>
</dbReference>
<dbReference type="EMBL" id="DTMF01000073">
    <property type="protein sequence ID" value="HGF33322.1"/>
    <property type="molecule type" value="Genomic_DNA"/>
</dbReference>
<evidence type="ECO:0000256" key="5">
    <source>
        <dbReference type="ARBA" id="ARBA00022842"/>
    </source>
</evidence>
<dbReference type="Pfam" id="PF02878">
    <property type="entry name" value="PGM_PMM_I"/>
    <property type="match status" value="1"/>
</dbReference>
<evidence type="ECO:0000259" key="9">
    <source>
        <dbReference type="Pfam" id="PF02878"/>
    </source>
</evidence>
<protein>
    <submittedName>
        <fullName evidence="12">Phosphoglucomutase/phosphomannomutase family protein</fullName>
    </submittedName>
</protein>
<evidence type="ECO:0000256" key="7">
    <source>
        <dbReference type="RuleBase" id="RU004326"/>
    </source>
</evidence>
<sequence length="473" mass="51484">MTKIKFGTSGWRGILAEDFTFANARLVCQAIADYLKQEGQAASGVVIGYDTRFLSETFAATAAEIMAGNGIPAYFTTRDTPTPVVSWAIREGKRGGGINITASHNPSEYNGIKFSPAEGGPAPTAVTSAIEELIAQTTPENVKSIPFAEAKDRGLIIDLDPKESYFSHLRDLLDTEALRRAGLRVAVDVLYGTSRDYLDAFLRDHGVAVEVLHGYRDPLFGGQRPEPSGEYLEPLAEHIRKTGAQLGLAADADADRFGVMDAKGQYHEANMILGLLFDHLVKTRGWEGGVARSVATSHLVDRVAKAHGDRPVYETKVGFKYLGQYILSGQALMVGEESEGFSMRGHLPEKDGILACLLVAEMVAATGKGIPELLQDLFTRVGPLYTQRLNLSLAPEVKERLLERLKTPPDTFAGLKVVGHITLDGHKYLLENGSWVCFRPSGTEPVVRFYLEANSPDELERLRLAGGALLRGL</sequence>
<dbReference type="SUPFAM" id="SSF53738">
    <property type="entry name" value="Phosphoglucomutase, first 3 domains"/>
    <property type="match status" value="3"/>
</dbReference>
<comment type="cofactor">
    <cofactor evidence="1">
        <name>Mg(2+)</name>
        <dbReference type="ChEBI" id="CHEBI:18420"/>
    </cofactor>
</comment>
<dbReference type="GO" id="GO:0000287">
    <property type="term" value="F:magnesium ion binding"/>
    <property type="evidence" value="ECO:0007669"/>
    <property type="project" value="InterPro"/>
</dbReference>
<dbReference type="Gene3D" id="3.40.120.10">
    <property type="entry name" value="Alpha-D-Glucose-1,6-Bisphosphate, subunit A, domain 3"/>
    <property type="match status" value="3"/>
</dbReference>
<dbReference type="InterPro" id="IPR016066">
    <property type="entry name" value="A-D-PHexomutase_CS"/>
</dbReference>
<dbReference type="GO" id="GO:0005975">
    <property type="term" value="P:carbohydrate metabolic process"/>
    <property type="evidence" value="ECO:0007669"/>
    <property type="project" value="InterPro"/>
</dbReference>
<evidence type="ECO:0000256" key="4">
    <source>
        <dbReference type="ARBA" id="ARBA00022723"/>
    </source>
</evidence>
<dbReference type="InterPro" id="IPR005844">
    <property type="entry name" value="A-D-PHexomutase_a/b/a-I"/>
</dbReference>
<accession>A0A7C3V254</accession>
<dbReference type="AlphaFoldDB" id="A0A7C3V254"/>
<dbReference type="PROSITE" id="PS50890">
    <property type="entry name" value="PUA"/>
    <property type="match status" value="1"/>
</dbReference>
<keyword evidence="4 7" id="KW-0479">Metal-binding</keyword>
<evidence type="ECO:0000256" key="3">
    <source>
        <dbReference type="ARBA" id="ARBA00022553"/>
    </source>
</evidence>
<dbReference type="PRINTS" id="PR00509">
    <property type="entry name" value="PGMPMM"/>
</dbReference>
<feature type="domain" description="Alpha-D-phosphohexomutase alpha/beta/alpha" evidence="10">
    <location>
        <begin position="164"/>
        <end position="264"/>
    </location>
</feature>